<evidence type="ECO:0000313" key="5">
    <source>
        <dbReference type="Proteomes" id="UP000243661"/>
    </source>
</evidence>
<evidence type="ECO:0000256" key="3">
    <source>
        <dbReference type="ARBA" id="ARBA00023315"/>
    </source>
</evidence>
<dbReference type="Pfam" id="PF14602">
    <property type="entry name" value="Hexapep_2"/>
    <property type="match status" value="1"/>
</dbReference>
<evidence type="ECO:0000256" key="1">
    <source>
        <dbReference type="ARBA" id="ARBA00022679"/>
    </source>
</evidence>
<organism evidence="4 5">
    <name type="scientific">Acinetobacter albensis</name>
    <dbReference type="NCBI Taxonomy" id="1673609"/>
    <lineage>
        <taxon>Bacteria</taxon>
        <taxon>Pseudomonadati</taxon>
        <taxon>Pseudomonadota</taxon>
        <taxon>Gammaproteobacteria</taxon>
        <taxon>Moraxellales</taxon>
        <taxon>Moraxellaceae</taxon>
        <taxon>Acinetobacter</taxon>
    </lineage>
</organism>
<dbReference type="AlphaFoldDB" id="A0A1C4GW84"/>
<dbReference type="PANTHER" id="PTHR23416">
    <property type="entry name" value="SIALIC ACID SYNTHASE-RELATED"/>
    <property type="match status" value="1"/>
</dbReference>
<protein>
    <submittedName>
        <fullName evidence="4">Hexapeptide repeat of succinyl-transferase</fullName>
    </submittedName>
</protein>
<dbReference type="CDD" id="cd04647">
    <property type="entry name" value="LbH_MAT_like"/>
    <property type="match status" value="1"/>
</dbReference>
<sequence length="183" mass="19824">MGLIKSILTIFFDLIYFLRKGSIAFARKKGVKVGEQCRIYIKNWGSEPFLISIGDDVTVTSGVKFITHDGSTCLVKNSEGKRYQRFAPITVGSHVFIGVNSIIMPGINIGSNVVVGAGSVVTKDIPDNSVVVGVPARVVSSFNDFHAKIEISCASDSELTGVGNYRKRVELAIELQKAKKNAE</sequence>
<name>A0A1C4GW84_9GAMM</name>
<dbReference type="OrthoDB" id="9800846at2"/>
<dbReference type="GO" id="GO:0016746">
    <property type="term" value="F:acyltransferase activity"/>
    <property type="evidence" value="ECO:0007669"/>
    <property type="project" value="UniProtKB-KW"/>
</dbReference>
<dbReference type="InterPro" id="IPR051159">
    <property type="entry name" value="Hexapeptide_acetyltransf"/>
</dbReference>
<dbReference type="InterPro" id="IPR011004">
    <property type="entry name" value="Trimer_LpxA-like_sf"/>
</dbReference>
<accession>A0A1C4GW84</accession>
<reference evidence="4 5" key="1">
    <citation type="submission" date="2016-08" db="EMBL/GenBank/DDBJ databases">
        <authorList>
            <person name="Seilhamer J.J."/>
        </authorList>
    </citation>
    <scope>NUCLEOTIDE SEQUENCE [LARGE SCALE GENOMIC DNA]</scope>
    <source>
        <strain evidence="4 5">ANC 4874</strain>
    </source>
</reference>
<dbReference type="SUPFAM" id="SSF51161">
    <property type="entry name" value="Trimeric LpxA-like enzymes"/>
    <property type="match status" value="1"/>
</dbReference>
<proteinExistence type="predicted"/>
<dbReference type="RefSeq" id="WP_092720353.1">
    <property type="nucleotide sequence ID" value="NZ_FMBK01000009.1"/>
</dbReference>
<dbReference type="Proteomes" id="UP000243661">
    <property type="component" value="Unassembled WGS sequence"/>
</dbReference>
<dbReference type="Gene3D" id="2.160.10.10">
    <property type="entry name" value="Hexapeptide repeat proteins"/>
    <property type="match status" value="1"/>
</dbReference>
<dbReference type="InterPro" id="IPR018357">
    <property type="entry name" value="Hexapep_transf_CS"/>
</dbReference>
<evidence type="ECO:0000313" key="4">
    <source>
        <dbReference type="EMBL" id="SCC72432.1"/>
    </source>
</evidence>
<dbReference type="PROSITE" id="PS00101">
    <property type="entry name" value="HEXAPEP_TRANSFERASES"/>
    <property type="match status" value="1"/>
</dbReference>
<gene>
    <name evidence="4" type="ORF">GA0116959_109114</name>
</gene>
<evidence type="ECO:0000256" key="2">
    <source>
        <dbReference type="ARBA" id="ARBA00022737"/>
    </source>
</evidence>
<dbReference type="InterPro" id="IPR001451">
    <property type="entry name" value="Hexapep"/>
</dbReference>
<keyword evidence="1 4" id="KW-0808">Transferase</keyword>
<keyword evidence="2" id="KW-0677">Repeat</keyword>
<keyword evidence="3" id="KW-0012">Acyltransferase</keyword>
<dbReference type="EMBL" id="FMBK01000009">
    <property type="protein sequence ID" value="SCC72432.1"/>
    <property type="molecule type" value="Genomic_DNA"/>
</dbReference>